<evidence type="ECO:0000256" key="1">
    <source>
        <dbReference type="SAM" id="MobiDB-lite"/>
    </source>
</evidence>
<keyword evidence="3" id="KW-1185">Reference proteome</keyword>
<evidence type="ECO:0000313" key="2">
    <source>
        <dbReference type="EMBL" id="MFD1152603.1"/>
    </source>
</evidence>
<gene>
    <name evidence="2" type="ORF">ACFQ3T_36165</name>
</gene>
<dbReference type="Proteomes" id="UP001597168">
    <property type="component" value="Unassembled WGS sequence"/>
</dbReference>
<dbReference type="EMBL" id="JBHTLK010000445">
    <property type="protein sequence ID" value="MFD1152603.1"/>
    <property type="molecule type" value="Genomic_DNA"/>
</dbReference>
<evidence type="ECO:0000313" key="3">
    <source>
        <dbReference type="Proteomes" id="UP001597168"/>
    </source>
</evidence>
<proteinExistence type="predicted"/>
<organism evidence="2 3">
    <name type="scientific">Saccharothrix hoggarensis</name>
    <dbReference type="NCBI Taxonomy" id="913853"/>
    <lineage>
        <taxon>Bacteria</taxon>
        <taxon>Bacillati</taxon>
        <taxon>Actinomycetota</taxon>
        <taxon>Actinomycetes</taxon>
        <taxon>Pseudonocardiales</taxon>
        <taxon>Pseudonocardiaceae</taxon>
        <taxon>Saccharothrix</taxon>
    </lineage>
</organism>
<comment type="caution">
    <text evidence="2">The sequence shown here is derived from an EMBL/GenBank/DDBJ whole genome shotgun (WGS) entry which is preliminary data.</text>
</comment>
<feature type="compositionally biased region" description="Basic and acidic residues" evidence="1">
    <location>
        <begin position="62"/>
        <end position="73"/>
    </location>
</feature>
<accession>A0ABW3R6C6</accession>
<name>A0ABW3R6C6_9PSEU</name>
<feature type="non-terminal residue" evidence="2">
    <location>
        <position position="1"/>
    </location>
</feature>
<evidence type="ECO:0008006" key="4">
    <source>
        <dbReference type="Google" id="ProtNLM"/>
    </source>
</evidence>
<feature type="region of interest" description="Disordered" evidence="1">
    <location>
        <begin position="50"/>
        <end position="73"/>
    </location>
</feature>
<sequence length="73" mass="8190">DQVVREAREHARRIVAEARERVDELRARRDHIAAGLRTARALLAEADPLLHTPADEIPTPRAEPEPRVAELVA</sequence>
<protein>
    <recommendedName>
        <fullName evidence="4">Cellulose-binding protein</fullName>
    </recommendedName>
</protein>
<reference evidence="3" key="1">
    <citation type="journal article" date="2019" name="Int. J. Syst. Evol. Microbiol.">
        <title>The Global Catalogue of Microorganisms (GCM) 10K type strain sequencing project: providing services to taxonomists for standard genome sequencing and annotation.</title>
        <authorList>
            <consortium name="The Broad Institute Genomics Platform"/>
            <consortium name="The Broad Institute Genome Sequencing Center for Infectious Disease"/>
            <person name="Wu L."/>
            <person name="Ma J."/>
        </authorList>
    </citation>
    <scope>NUCLEOTIDE SEQUENCE [LARGE SCALE GENOMIC DNA]</scope>
    <source>
        <strain evidence="3">CCUG 60214</strain>
    </source>
</reference>